<evidence type="ECO:0000259" key="10">
    <source>
        <dbReference type="Pfam" id="PF02676"/>
    </source>
</evidence>
<reference evidence="12" key="1">
    <citation type="journal article" date="2019" name="bioRxiv">
        <title>Genomics, evolutionary history and diagnostics of the Alternaria alternata species group including apple and Asian pear pathotypes.</title>
        <authorList>
            <person name="Armitage A.D."/>
            <person name="Cockerton H.M."/>
            <person name="Sreenivasaprasad S."/>
            <person name="Woodhall J.W."/>
            <person name="Lane C.R."/>
            <person name="Harrison R.J."/>
            <person name="Clarkson J.P."/>
        </authorList>
    </citation>
    <scope>NUCLEOTIDE SEQUENCE [LARGE SCALE GENOMIC DNA]</scope>
    <source>
        <strain evidence="12">FERA 635</strain>
    </source>
</reference>
<evidence type="ECO:0000256" key="9">
    <source>
        <dbReference type="SAM" id="MobiDB-lite"/>
    </source>
</evidence>
<name>A0ABY0GL14_9PLEO</name>
<dbReference type="Gene3D" id="3.30.1960.10">
    <property type="entry name" value="tRNA wybutosine-synthesizing-like"/>
    <property type="match status" value="1"/>
</dbReference>
<keyword evidence="6" id="KW-0819">tRNA processing</keyword>
<organism evidence="11 12">
    <name type="scientific">Alternaria tenuissima</name>
    <dbReference type="NCBI Taxonomy" id="119927"/>
    <lineage>
        <taxon>Eukaryota</taxon>
        <taxon>Fungi</taxon>
        <taxon>Dikarya</taxon>
        <taxon>Ascomycota</taxon>
        <taxon>Pezizomycotina</taxon>
        <taxon>Dothideomycetes</taxon>
        <taxon>Pleosporomycetidae</taxon>
        <taxon>Pleosporales</taxon>
        <taxon>Pleosporineae</taxon>
        <taxon>Pleosporaceae</taxon>
        <taxon>Alternaria</taxon>
        <taxon>Alternaria sect. Alternaria</taxon>
        <taxon>Alternaria alternata complex</taxon>
    </lineage>
</organism>
<evidence type="ECO:0000256" key="6">
    <source>
        <dbReference type="ARBA" id="ARBA00022694"/>
    </source>
</evidence>
<feature type="region of interest" description="Disordered" evidence="9">
    <location>
        <begin position="94"/>
        <end position="115"/>
    </location>
</feature>
<feature type="compositionally biased region" description="Basic and acidic residues" evidence="9">
    <location>
        <begin position="1"/>
        <end position="11"/>
    </location>
</feature>
<dbReference type="Pfam" id="PF02676">
    <property type="entry name" value="TYW3"/>
    <property type="match status" value="1"/>
</dbReference>
<feature type="compositionally biased region" description="Polar residues" evidence="9">
    <location>
        <begin position="301"/>
        <end position="310"/>
    </location>
</feature>
<feature type="region of interest" description="Disordered" evidence="9">
    <location>
        <begin position="293"/>
        <end position="315"/>
    </location>
</feature>
<sequence length="328" mass="36210">MDDALERENTARCHGFPTQPQSTTDMPTRFEVRKQKILEQLDAPDGEYHDLSPKGSIDAPIRDLIGEINKLQGLVTTSSCSGRISVFLEGRKADAEASDSAQGEESRAGPGGKGGGGAWLFISHTPVERVEANHDLMSEFGLQKYETEERTPSVSCRYIHLKFEPMILHILSASMDHAQKVLIAALTAGFRESGAVSLGSPNTGDSNPMVAVRSAGYSFDSIIGYQDDDGSNVALVDQQYLRTLIKIANERFKINFDRISRFRQALLQIYEPKLLNGTKADWEDADVRKRRKREEGLARQQALQNQNSGGNVDVSEEADVGNMVEMFS</sequence>
<evidence type="ECO:0000256" key="5">
    <source>
        <dbReference type="ARBA" id="ARBA00022691"/>
    </source>
</evidence>
<comment type="similarity">
    <text evidence="1">Belongs to the TYW3 family.</text>
</comment>
<dbReference type="PANTHER" id="PTHR48418:SF1">
    <property type="entry name" value="TRNA WYBUTOSINE-SYNTHESIZING PROTEIN 3"/>
    <property type="match status" value="1"/>
</dbReference>
<dbReference type="SUPFAM" id="SSF111278">
    <property type="entry name" value="SSo0622-like"/>
    <property type="match status" value="1"/>
</dbReference>
<feature type="region of interest" description="Disordered" evidence="9">
    <location>
        <begin position="1"/>
        <end position="27"/>
    </location>
</feature>
<evidence type="ECO:0000256" key="1">
    <source>
        <dbReference type="ARBA" id="ARBA00008569"/>
    </source>
</evidence>
<keyword evidence="5" id="KW-0949">S-adenosyl-L-methionine</keyword>
<comment type="caution">
    <text evidence="11">The sequence shown here is derived from an EMBL/GenBank/DDBJ whole genome shotgun (WGS) entry which is preliminary data.</text>
</comment>
<evidence type="ECO:0000313" key="11">
    <source>
        <dbReference type="EMBL" id="RYO07391.1"/>
    </source>
</evidence>
<proteinExistence type="inferred from homology"/>
<gene>
    <name evidence="11" type="ORF">AA0119_g2333</name>
</gene>
<evidence type="ECO:0000313" key="12">
    <source>
        <dbReference type="Proteomes" id="UP000293195"/>
    </source>
</evidence>
<dbReference type="EC" id="2.1.1.282" evidence="2"/>
<keyword evidence="3" id="KW-0489">Methyltransferase</keyword>
<feature type="domain" description="tRNA wybutosine-synthesizing protein" evidence="10">
    <location>
        <begin position="33"/>
        <end position="267"/>
    </location>
</feature>
<dbReference type="EMBL" id="PDXF01000005">
    <property type="protein sequence ID" value="RYO07391.1"/>
    <property type="molecule type" value="Genomic_DNA"/>
</dbReference>
<comment type="catalytic activity">
    <reaction evidence="8">
        <text>4-demethyl-7-[(3S)-3-amino-3-carboxypropyl]wyosine(37) in tRNA(Phe) + S-adenosyl-L-methionine = 7-[(3S)-3-amino-3-carboxypropyl]wyosine(37) in tRNA(Phe) + S-adenosyl-L-homocysteine + H(+)</text>
        <dbReference type="Rhea" id="RHEA:36635"/>
        <dbReference type="Rhea" id="RHEA-COMP:10378"/>
        <dbReference type="Rhea" id="RHEA-COMP:10379"/>
        <dbReference type="ChEBI" id="CHEBI:15378"/>
        <dbReference type="ChEBI" id="CHEBI:57856"/>
        <dbReference type="ChEBI" id="CHEBI:59789"/>
        <dbReference type="ChEBI" id="CHEBI:73543"/>
        <dbReference type="ChEBI" id="CHEBI:73550"/>
        <dbReference type="EC" id="2.1.1.282"/>
    </reaction>
</comment>
<keyword evidence="4" id="KW-0808">Transferase</keyword>
<evidence type="ECO:0000256" key="3">
    <source>
        <dbReference type="ARBA" id="ARBA00022603"/>
    </source>
</evidence>
<evidence type="ECO:0000256" key="2">
    <source>
        <dbReference type="ARBA" id="ARBA00012750"/>
    </source>
</evidence>
<dbReference type="Proteomes" id="UP000293195">
    <property type="component" value="Unassembled WGS sequence"/>
</dbReference>
<evidence type="ECO:0000256" key="7">
    <source>
        <dbReference type="ARBA" id="ARBA00030554"/>
    </source>
</evidence>
<protein>
    <recommendedName>
        <fullName evidence="2">tRNA(Phe) 7-[(3-amino-3-carboxypropyl)-4-demethylwyosine(37)-N(4)]-methyltransferase</fullName>
        <ecNumber evidence="2">2.1.1.282</ecNumber>
    </recommendedName>
    <alternativeName>
        <fullName evidence="7">tRNA(Phe) 7-((3-amino-3-carboxypropyl)-4-demethylwyosine(37)-N(4))-methyltransferase</fullName>
    </alternativeName>
</protein>
<evidence type="ECO:0000256" key="4">
    <source>
        <dbReference type="ARBA" id="ARBA00022679"/>
    </source>
</evidence>
<accession>A0ABY0GL14</accession>
<evidence type="ECO:0000256" key="8">
    <source>
        <dbReference type="ARBA" id="ARBA00049202"/>
    </source>
</evidence>
<dbReference type="InterPro" id="IPR003827">
    <property type="entry name" value="tRNA_yW-synthesising"/>
</dbReference>
<dbReference type="InterPro" id="IPR036602">
    <property type="entry name" value="tRNA_yW-synthesising-like_sf"/>
</dbReference>
<keyword evidence="12" id="KW-1185">Reference proteome</keyword>
<dbReference type="PANTHER" id="PTHR48418">
    <property type="entry name" value="TRNA WYBUTOSINE-SYNTHESIZING PROTEIN 3"/>
    <property type="match status" value="1"/>
</dbReference>